<comment type="caution">
    <text evidence="1">The sequence shown here is derived from an EMBL/GenBank/DDBJ whole genome shotgun (WGS) entry which is preliminary data.</text>
</comment>
<proteinExistence type="predicted"/>
<dbReference type="EMBL" id="MU117976">
    <property type="protein sequence ID" value="KAF9651350.1"/>
    <property type="molecule type" value="Genomic_DNA"/>
</dbReference>
<evidence type="ECO:0000313" key="2">
    <source>
        <dbReference type="Proteomes" id="UP000886501"/>
    </source>
</evidence>
<organism evidence="1 2">
    <name type="scientific">Thelephora ganbajun</name>
    <name type="common">Ganba fungus</name>
    <dbReference type="NCBI Taxonomy" id="370292"/>
    <lineage>
        <taxon>Eukaryota</taxon>
        <taxon>Fungi</taxon>
        <taxon>Dikarya</taxon>
        <taxon>Basidiomycota</taxon>
        <taxon>Agaricomycotina</taxon>
        <taxon>Agaricomycetes</taxon>
        <taxon>Thelephorales</taxon>
        <taxon>Thelephoraceae</taxon>
        <taxon>Thelephora</taxon>
    </lineage>
</organism>
<evidence type="ECO:0000313" key="1">
    <source>
        <dbReference type="EMBL" id="KAF9651350.1"/>
    </source>
</evidence>
<keyword evidence="2" id="KW-1185">Reference proteome</keyword>
<sequence length="68" mass="7600">MKRRFAFLPLIKAVQTATTRKKVASKFDRSSVDFATDRSGLRELVTWGNSKSDHGGSTANLQARRPFS</sequence>
<dbReference type="Proteomes" id="UP000886501">
    <property type="component" value="Unassembled WGS sequence"/>
</dbReference>
<accession>A0ACB6ZNF1</accession>
<reference evidence="1" key="1">
    <citation type="submission" date="2019-10" db="EMBL/GenBank/DDBJ databases">
        <authorList>
            <consortium name="DOE Joint Genome Institute"/>
            <person name="Kuo A."/>
            <person name="Miyauchi S."/>
            <person name="Kiss E."/>
            <person name="Drula E."/>
            <person name="Kohler A."/>
            <person name="Sanchez-Garcia M."/>
            <person name="Andreopoulos B."/>
            <person name="Barry K.W."/>
            <person name="Bonito G."/>
            <person name="Buee M."/>
            <person name="Carver A."/>
            <person name="Chen C."/>
            <person name="Cichocki N."/>
            <person name="Clum A."/>
            <person name="Culley D."/>
            <person name="Crous P.W."/>
            <person name="Fauchery L."/>
            <person name="Girlanda M."/>
            <person name="Hayes R."/>
            <person name="Keri Z."/>
            <person name="Labutti K."/>
            <person name="Lipzen A."/>
            <person name="Lombard V."/>
            <person name="Magnuson J."/>
            <person name="Maillard F."/>
            <person name="Morin E."/>
            <person name="Murat C."/>
            <person name="Nolan M."/>
            <person name="Ohm R."/>
            <person name="Pangilinan J."/>
            <person name="Pereira M."/>
            <person name="Perotto S."/>
            <person name="Peter M."/>
            <person name="Riley R."/>
            <person name="Sitrit Y."/>
            <person name="Stielow B."/>
            <person name="Szollosi G."/>
            <person name="Zifcakova L."/>
            <person name="Stursova M."/>
            <person name="Spatafora J.W."/>
            <person name="Tedersoo L."/>
            <person name="Vaario L.-M."/>
            <person name="Yamada A."/>
            <person name="Yan M."/>
            <person name="Wang P."/>
            <person name="Xu J."/>
            <person name="Bruns T."/>
            <person name="Baldrian P."/>
            <person name="Vilgalys R."/>
            <person name="Henrissat B."/>
            <person name="Grigoriev I.V."/>
            <person name="Hibbett D."/>
            <person name="Nagy L.G."/>
            <person name="Martin F.M."/>
        </authorList>
    </citation>
    <scope>NUCLEOTIDE SEQUENCE</scope>
    <source>
        <strain evidence="1">P2</strain>
    </source>
</reference>
<protein>
    <submittedName>
        <fullName evidence="1">Uncharacterized protein</fullName>
    </submittedName>
</protein>
<name>A0ACB6ZNF1_THEGA</name>
<gene>
    <name evidence="1" type="ORF">BDM02DRAFT_3110781</name>
</gene>
<reference evidence="1" key="2">
    <citation type="journal article" date="2020" name="Nat. Commun.">
        <title>Large-scale genome sequencing of mycorrhizal fungi provides insights into the early evolution of symbiotic traits.</title>
        <authorList>
            <person name="Miyauchi S."/>
            <person name="Kiss E."/>
            <person name="Kuo A."/>
            <person name="Drula E."/>
            <person name="Kohler A."/>
            <person name="Sanchez-Garcia M."/>
            <person name="Morin E."/>
            <person name="Andreopoulos B."/>
            <person name="Barry K.W."/>
            <person name="Bonito G."/>
            <person name="Buee M."/>
            <person name="Carver A."/>
            <person name="Chen C."/>
            <person name="Cichocki N."/>
            <person name="Clum A."/>
            <person name="Culley D."/>
            <person name="Crous P.W."/>
            <person name="Fauchery L."/>
            <person name="Girlanda M."/>
            <person name="Hayes R.D."/>
            <person name="Keri Z."/>
            <person name="LaButti K."/>
            <person name="Lipzen A."/>
            <person name="Lombard V."/>
            <person name="Magnuson J."/>
            <person name="Maillard F."/>
            <person name="Murat C."/>
            <person name="Nolan M."/>
            <person name="Ohm R.A."/>
            <person name="Pangilinan J."/>
            <person name="Pereira M.F."/>
            <person name="Perotto S."/>
            <person name="Peter M."/>
            <person name="Pfister S."/>
            <person name="Riley R."/>
            <person name="Sitrit Y."/>
            <person name="Stielow J.B."/>
            <person name="Szollosi G."/>
            <person name="Zifcakova L."/>
            <person name="Stursova M."/>
            <person name="Spatafora J.W."/>
            <person name="Tedersoo L."/>
            <person name="Vaario L.M."/>
            <person name="Yamada A."/>
            <person name="Yan M."/>
            <person name="Wang P."/>
            <person name="Xu J."/>
            <person name="Bruns T."/>
            <person name="Baldrian P."/>
            <person name="Vilgalys R."/>
            <person name="Dunand C."/>
            <person name="Henrissat B."/>
            <person name="Grigoriev I.V."/>
            <person name="Hibbett D."/>
            <person name="Nagy L.G."/>
            <person name="Martin F.M."/>
        </authorList>
    </citation>
    <scope>NUCLEOTIDE SEQUENCE</scope>
    <source>
        <strain evidence="1">P2</strain>
    </source>
</reference>